<reference evidence="2" key="1">
    <citation type="submission" date="2016-02" db="EMBL/GenBank/DDBJ databases">
        <title>Genome sequence of Bacillus trypoxylicola KCTC 13244(T).</title>
        <authorList>
            <person name="Jeong H."/>
            <person name="Park S.-H."/>
            <person name="Choi S.-K."/>
        </authorList>
    </citation>
    <scope>NUCLEOTIDE SEQUENCE [LARGE SCALE GENOMIC DNA]</scope>
    <source>
        <strain evidence="2">KCTC 13244</strain>
    </source>
</reference>
<gene>
    <name evidence="2" type="ORF">AZF04_07995</name>
</gene>
<dbReference type="InterPro" id="IPR025164">
    <property type="entry name" value="Toastrack_DUF4097"/>
</dbReference>
<name>A0A162DFA5_9BACI</name>
<protein>
    <recommendedName>
        <fullName evidence="1">DUF4097 domain-containing protein</fullName>
    </recommendedName>
</protein>
<dbReference type="PANTHER" id="PTHR34094">
    <property type="match status" value="1"/>
</dbReference>
<keyword evidence="3" id="KW-1185">Reference proteome</keyword>
<dbReference type="STRING" id="519424.AZF04_07995"/>
<evidence type="ECO:0000259" key="1">
    <source>
        <dbReference type="Pfam" id="PF13349"/>
    </source>
</evidence>
<dbReference type="Pfam" id="PF13349">
    <property type="entry name" value="DUF4097"/>
    <property type="match status" value="1"/>
</dbReference>
<sequence length="319" mass="35583">MKRSKRVFTVFASALIFIGILLALVGLLNGTKFSIITTANGFQAVGKEDRLQEIVTLDDFNRIQLDLSNADIEVIPSDEFKIEMDKLRYTEVNYSVENNTLVIEDKAFSRFNFAMSFSANIHKTNIKIYVPEDIEFDDINLANKFGDIQLAGITSNQINILTNDGDVTMNNIQSNQLMIKNQFGDLTASEVKTDDVKIEMSDGEAQLDFIESTNTSLENHFGNVTLKNFSSKETELGITDGHLKVDGELLGQTFIHSSFGDVYLDLKNTESELSYQLETSFGDITINGNDYSSKAVSSVDTEHSLNIQSKDGDIEVIFE</sequence>
<evidence type="ECO:0000313" key="3">
    <source>
        <dbReference type="Proteomes" id="UP000075806"/>
    </source>
</evidence>
<feature type="domain" description="DUF4097" evidence="1">
    <location>
        <begin position="61"/>
        <end position="316"/>
    </location>
</feature>
<comment type="caution">
    <text evidence="2">The sequence shown here is derived from an EMBL/GenBank/DDBJ whole genome shotgun (WGS) entry which is preliminary data.</text>
</comment>
<dbReference type="OrthoDB" id="2848007at2"/>
<dbReference type="AlphaFoldDB" id="A0A162DFA5"/>
<dbReference type="Gene3D" id="2.160.20.120">
    <property type="match status" value="1"/>
</dbReference>
<dbReference type="RefSeq" id="WP_061949253.1">
    <property type="nucleotide sequence ID" value="NZ_LTAO01000023.1"/>
</dbReference>
<organism evidence="2 3">
    <name type="scientific">Alkalihalobacillus trypoxylicola</name>
    <dbReference type="NCBI Taxonomy" id="519424"/>
    <lineage>
        <taxon>Bacteria</taxon>
        <taxon>Bacillati</taxon>
        <taxon>Bacillota</taxon>
        <taxon>Bacilli</taxon>
        <taxon>Bacillales</taxon>
        <taxon>Bacillaceae</taxon>
        <taxon>Alkalihalobacillus</taxon>
    </lineage>
</organism>
<proteinExistence type="predicted"/>
<dbReference type="PANTHER" id="PTHR34094:SF1">
    <property type="entry name" value="PROTEIN FAM185A"/>
    <property type="match status" value="1"/>
</dbReference>
<dbReference type="Proteomes" id="UP000075806">
    <property type="component" value="Unassembled WGS sequence"/>
</dbReference>
<evidence type="ECO:0000313" key="2">
    <source>
        <dbReference type="EMBL" id="KYG29454.1"/>
    </source>
</evidence>
<accession>A0A162DFA5</accession>
<dbReference type="EMBL" id="LTAO01000023">
    <property type="protein sequence ID" value="KYG29454.1"/>
    <property type="molecule type" value="Genomic_DNA"/>
</dbReference>